<keyword evidence="3" id="KW-1185">Reference proteome</keyword>
<dbReference type="PANTHER" id="PTHR33164:SF43">
    <property type="entry name" value="HTH-TYPE TRANSCRIPTIONAL REPRESSOR YETL"/>
    <property type="match status" value="1"/>
</dbReference>
<dbReference type="SUPFAM" id="SSF46785">
    <property type="entry name" value="Winged helix' DNA-binding domain"/>
    <property type="match status" value="1"/>
</dbReference>
<dbReference type="PROSITE" id="PS50995">
    <property type="entry name" value="HTH_MARR_2"/>
    <property type="match status" value="1"/>
</dbReference>
<organism evidence="2 3">
    <name type="scientific">Tamaricihabitans halophyticus</name>
    <dbReference type="NCBI Taxonomy" id="1262583"/>
    <lineage>
        <taxon>Bacteria</taxon>
        <taxon>Bacillati</taxon>
        <taxon>Actinomycetota</taxon>
        <taxon>Actinomycetes</taxon>
        <taxon>Pseudonocardiales</taxon>
        <taxon>Pseudonocardiaceae</taxon>
        <taxon>Tamaricihabitans</taxon>
    </lineage>
</organism>
<dbReference type="PANTHER" id="PTHR33164">
    <property type="entry name" value="TRANSCRIPTIONAL REGULATOR, MARR FAMILY"/>
    <property type="match status" value="1"/>
</dbReference>
<name>A0A4R2QXP4_9PSEU</name>
<evidence type="ECO:0000313" key="3">
    <source>
        <dbReference type="Proteomes" id="UP000294911"/>
    </source>
</evidence>
<protein>
    <submittedName>
        <fullName evidence="2">DNA-binding MarR family transcriptional regulator</fullName>
    </submittedName>
</protein>
<gene>
    <name evidence="2" type="ORF">EV191_10689</name>
</gene>
<proteinExistence type="predicted"/>
<dbReference type="InterPro" id="IPR000835">
    <property type="entry name" value="HTH_MarR-typ"/>
</dbReference>
<dbReference type="RefSeq" id="WP_132877795.1">
    <property type="nucleotide sequence ID" value="NZ_SLXQ01000006.1"/>
</dbReference>
<keyword evidence="2" id="KW-0238">DNA-binding</keyword>
<dbReference type="GO" id="GO:0006950">
    <property type="term" value="P:response to stress"/>
    <property type="evidence" value="ECO:0007669"/>
    <property type="project" value="TreeGrafter"/>
</dbReference>
<dbReference type="SMART" id="SM00347">
    <property type="entry name" value="HTH_MARR"/>
    <property type="match status" value="1"/>
</dbReference>
<dbReference type="GO" id="GO:0003677">
    <property type="term" value="F:DNA binding"/>
    <property type="evidence" value="ECO:0007669"/>
    <property type="project" value="UniProtKB-KW"/>
</dbReference>
<accession>A0A4R2QXP4</accession>
<dbReference type="Pfam" id="PF12802">
    <property type="entry name" value="MarR_2"/>
    <property type="match status" value="1"/>
</dbReference>
<dbReference type="Proteomes" id="UP000294911">
    <property type="component" value="Unassembled WGS sequence"/>
</dbReference>
<reference evidence="2 3" key="1">
    <citation type="submission" date="2019-03" db="EMBL/GenBank/DDBJ databases">
        <title>Genomic Encyclopedia of Type Strains, Phase IV (KMG-IV): sequencing the most valuable type-strain genomes for metagenomic binning, comparative biology and taxonomic classification.</title>
        <authorList>
            <person name="Goeker M."/>
        </authorList>
    </citation>
    <scope>NUCLEOTIDE SEQUENCE [LARGE SCALE GENOMIC DNA]</scope>
    <source>
        <strain evidence="2 3">DSM 45765</strain>
    </source>
</reference>
<feature type="domain" description="HTH marR-type" evidence="1">
    <location>
        <begin position="1"/>
        <end position="138"/>
    </location>
</feature>
<evidence type="ECO:0000313" key="2">
    <source>
        <dbReference type="EMBL" id="TCP51925.1"/>
    </source>
</evidence>
<sequence length="161" mass="17332">MTLAPDDRVGFHVKRVEQELIALKTLVLKPSGLTVPQYSALVMISLNPGATAAALARFNMVTPQTMATILTNLADKGLVERKPDPYHLNSISVELTDYGKQILATADQAAVSVERTLGAAFTDEERETLISLLARCSDTLHAQAAEHDGGNAAMRPYRGSN</sequence>
<dbReference type="InterPro" id="IPR036388">
    <property type="entry name" value="WH-like_DNA-bd_sf"/>
</dbReference>
<comment type="caution">
    <text evidence="2">The sequence shown here is derived from an EMBL/GenBank/DDBJ whole genome shotgun (WGS) entry which is preliminary data.</text>
</comment>
<dbReference type="OrthoDB" id="3177763at2"/>
<dbReference type="EMBL" id="SLXQ01000006">
    <property type="protein sequence ID" value="TCP51925.1"/>
    <property type="molecule type" value="Genomic_DNA"/>
</dbReference>
<evidence type="ECO:0000259" key="1">
    <source>
        <dbReference type="PROSITE" id="PS50995"/>
    </source>
</evidence>
<dbReference type="GO" id="GO:0003700">
    <property type="term" value="F:DNA-binding transcription factor activity"/>
    <property type="evidence" value="ECO:0007669"/>
    <property type="project" value="InterPro"/>
</dbReference>
<dbReference type="Gene3D" id="1.10.10.10">
    <property type="entry name" value="Winged helix-like DNA-binding domain superfamily/Winged helix DNA-binding domain"/>
    <property type="match status" value="1"/>
</dbReference>
<dbReference type="InterPro" id="IPR036390">
    <property type="entry name" value="WH_DNA-bd_sf"/>
</dbReference>
<dbReference type="InterPro" id="IPR039422">
    <property type="entry name" value="MarR/SlyA-like"/>
</dbReference>
<dbReference type="AlphaFoldDB" id="A0A4R2QXP4"/>